<proteinExistence type="predicted"/>
<comment type="caution">
    <text evidence="1">The sequence shown here is derived from an EMBL/GenBank/DDBJ whole genome shotgun (WGS) entry which is preliminary data.</text>
</comment>
<organism evidence="1 2">
    <name type="scientific">Laceyella tengchongensis</name>
    <dbReference type="NCBI Taxonomy" id="574699"/>
    <lineage>
        <taxon>Bacteria</taxon>
        <taxon>Bacillati</taxon>
        <taxon>Bacillota</taxon>
        <taxon>Bacilli</taxon>
        <taxon>Bacillales</taxon>
        <taxon>Thermoactinomycetaceae</taxon>
        <taxon>Laceyella</taxon>
    </lineage>
</organism>
<dbReference type="EMBL" id="FXTU01000005">
    <property type="protein sequence ID" value="SMP27283.1"/>
    <property type="molecule type" value="Genomic_DNA"/>
</dbReference>
<keyword evidence="2" id="KW-1185">Reference proteome</keyword>
<dbReference type="RefSeq" id="WP_284724476.1">
    <property type="nucleotide sequence ID" value="NZ_FXTU01000005.1"/>
</dbReference>
<dbReference type="AlphaFoldDB" id="A0AA45WQV9"/>
<dbReference type="Proteomes" id="UP001157946">
    <property type="component" value="Unassembled WGS sequence"/>
</dbReference>
<protein>
    <submittedName>
        <fullName evidence="1">Uncharacterized protein</fullName>
    </submittedName>
</protein>
<gene>
    <name evidence="1" type="ORF">SAMN06265361_105249</name>
</gene>
<evidence type="ECO:0000313" key="2">
    <source>
        <dbReference type="Proteomes" id="UP001157946"/>
    </source>
</evidence>
<evidence type="ECO:0000313" key="1">
    <source>
        <dbReference type="EMBL" id="SMP27283.1"/>
    </source>
</evidence>
<name>A0AA45WQV9_9BACL</name>
<sequence length="159" mass="17267">MSLLVGGVLSANEQAAVCAALAAQQDKVDAVLKRLITHRYAVETRVIFFHGKAHDFGCVVDVRPKDKHLGDVPLCFVGNRPAYGPLTSVNVDFGMNMAEKMGGGDGNGCMAALLQLFAHWLGVWLREVGGQSFAFPCLMAFHQYLEKGYYHLQAGNVIV</sequence>
<accession>A0AA45WQV9</accession>
<reference evidence="1" key="1">
    <citation type="submission" date="2017-05" db="EMBL/GenBank/DDBJ databases">
        <authorList>
            <person name="Varghese N."/>
            <person name="Submissions S."/>
        </authorList>
    </citation>
    <scope>NUCLEOTIDE SEQUENCE</scope>
    <source>
        <strain evidence="1">DSM 45262</strain>
    </source>
</reference>